<protein>
    <submittedName>
        <fullName evidence="2">Acyl-CoA thioesterase</fullName>
        <ecNumber evidence="2">3.1.2.-</ecNumber>
    </submittedName>
</protein>
<gene>
    <name evidence="2" type="ORF">ACFQ3F_02955</name>
</gene>
<dbReference type="SUPFAM" id="SSF54637">
    <property type="entry name" value="Thioesterase/thiol ester dehydrase-isomerase"/>
    <property type="match status" value="1"/>
</dbReference>
<dbReference type="InterPro" id="IPR029069">
    <property type="entry name" value="HotDog_dom_sf"/>
</dbReference>
<reference evidence="3" key="1">
    <citation type="journal article" date="2019" name="Int. J. Syst. Evol. Microbiol.">
        <title>The Global Catalogue of Microorganisms (GCM) 10K type strain sequencing project: providing services to taxonomists for standard genome sequencing and annotation.</title>
        <authorList>
            <consortium name="The Broad Institute Genomics Platform"/>
            <consortium name="The Broad Institute Genome Sequencing Center for Infectious Disease"/>
            <person name="Wu L."/>
            <person name="Ma J."/>
        </authorList>
    </citation>
    <scope>NUCLEOTIDE SEQUENCE [LARGE SCALE GENOMIC DNA]</scope>
    <source>
        <strain evidence="3">CCUG 52478</strain>
    </source>
</reference>
<dbReference type="EC" id="3.1.2.-" evidence="2"/>
<comment type="caution">
    <text evidence="2">The sequence shown here is derived from an EMBL/GenBank/DDBJ whole genome shotgun (WGS) entry which is preliminary data.</text>
</comment>
<feature type="region of interest" description="Disordered" evidence="1">
    <location>
        <begin position="1"/>
        <end position="21"/>
    </location>
</feature>
<dbReference type="EMBL" id="JBHTLX010000005">
    <property type="protein sequence ID" value="MFD1246739.1"/>
    <property type="molecule type" value="Genomic_DNA"/>
</dbReference>
<keyword evidence="3" id="KW-1185">Reference proteome</keyword>
<dbReference type="Pfam" id="PF13279">
    <property type="entry name" value="4HBT_2"/>
    <property type="match status" value="1"/>
</dbReference>
<name>A0ABW3VVN9_9ACTN</name>
<evidence type="ECO:0000256" key="1">
    <source>
        <dbReference type="SAM" id="MobiDB-lite"/>
    </source>
</evidence>
<evidence type="ECO:0000313" key="2">
    <source>
        <dbReference type="EMBL" id="MFD1246739.1"/>
    </source>
</evidence>
<dbReference type="Gene3D" id="3.10.129.10">
    <property type="entry name" value="Hotdog Thioesterase"/>
    <property type="match status" value="1"/>
</dbReference>
<dbReference type="CDD" id="cd00586">
    <property type="entry name" value="4HBT"/>
    <property type="match status" value="1"/>
</dbReference>
<dbReference type="GO" id="GO:0016787">
    <property type="term" value="F:hydrolase activity"/>
    <property type="evidence" value="ECO:0007669"/>
    <property type="project" value="UniProtKB-KW"/>
</dbReference>
<dbReference type="Proteomes" id="UP001597229">
    <property type="component" value="Unassembled WGS sequence"/>
</dbReference>
<organism evidence="2 3">
    <name type="scientific">Nocardioides ginsengisoli</name>
    <dbReference type="NCBI Taxonomy" id="363868"/>
    <lineage>
        <taxon>Bacteria</taxon>
        <taxon>Bacillati</taxon>
        <taxon>Actinomycetota</taxon>
        <taxon>Actinomycetes</taxon>
        <taxon>Propionibacteriales</taxon>
        <taxon>Nocardioidaceae</taxon>
        <taxon>Nocardioides</taxon>
    </lineage>
</organism>
<proteinExistence type="predicted"/>
<dbReference type="RefSeq" id="WP_367917783.1">
    <property type="nucleotide sequence ID" value="NZ_BAABAC010000005.1"/>
</dbReference>
<sequence length="143" mass="15728">MSQGQALPTPTTPDRPGDAAGWSGERQLWWRDFDSLGHVTASSYCVIYHDVFGDFMEEKWGPGASYVVRRISIDHVREIIRSDGPVRVRVEVTDVGRSSLRASMVMSTGTGVVASTAEGVYVAWDGERRGSRPITDAERRALG</sequence>
<accession>A0ABW3VVN9</accession>
<keyword evidence="2" id="KW-0378">Hydrolase</keyword>
<evidence type="ECO:0000313" key="3">
    <source>
        <dbReference type="Proteomes" id="UP001597229"/>
    </source>
</evidence>